<accession>A0A8J7WQY2</accession>
<dbReference type="Pfam" id="PF13649">
    <property type="entry name" value="Methyltransf_25"/>
    <property type="match status" value="1"/>
</dbReference>
<protein>
    <submittedName>
        <fullName evidence="2">Class I SAM-dependent methyltransferase</fullName>
    </submittedName>
</protein>
<dbReference type="AlphaFoldDB" id="A0A8J7WQY2"/>
<name>A0A8J7WQY2_9ACTN</name>
<dbReference type="RefSeq" id="WP_211468731.1">
    <property type="nucleotide sequence ID" value="NZ_JAGSXH010000048.1"/>
</dbReference>
<evidence type="ECO:0000313" key="3">
    <source>
        <dbReference type="Proteomes" id="UP000677913"/>
    </source>
</evidence>
<organism evidence="2 3">
    <name type="scientific">Actinocrinis puniceicyclus</name>
    <dbReference type="NCBI Taxonomy" id="977794"/>
    <lineage>
        <taxon>Bacteria</taxon>
        <taxon>Bacillati</taxon>
        <taxon>Actinomycetota</taxon>
        <taxon>Actinomycetes</taxon>
        <taxon>Catenulisporales</taxon>
        <taxon>Actinospicaceae</taxon>
        <taxon>Actinocrinis</taxon>
    </lineage>
</organism>
<sequence length="223" mass="24428">MTVAAQDWLAWHERYDQPGSLLARRLAVVQERIRLALDAAPPGRIDVLSMCAGQGRDLLGVLEDHPRRDEVSAVLVELDPRNTEVARRCAEELGLPGVEVVTGDAALTDHYLSSAPAQLVLACGVFGNITAEDVHRTVEHCAALCRRGGSVVWTRHRREPDLVPSICGWFADCGFELEFVTEPGDFGVGVHRRLDGPPPSPLRPGTRMFTFLGQLTMAQRGCQ</sequence>
<dbReference type="Proteomes" id="UP000677913">
    <property type="component" value="Unassembled WGS sequence"/>
</dbReference>
<keyword evidence="2" id="KW-0808">Transferase</keyword>
<evidence type="ECO:0000313" key="2">
    <source>
        <dbReference type="EMBL" id="MBS2964367.1"/>
    </source>
</evidence>
<dbReference type="EMBL" id="JAGSXH010000048">
    <property type="protein sequence ID" value="MBS2964367.1"/>
    <property type="molecule type" value="Genomic_DNA"/>
</dbReference>
<dbReference type="SUPFAM" id="SSF53335">
    <property type="entry name" value="S-adenosyl-L-methionine-dependent methyltransferases"/>
    <property type="match status" value="1"/>
</dbReference>
<dbReference type="CDD" id="cd02440">
    <property type="entry name" value="AdoMet_MTases"/>
    <property type="match status" value="1"/>
</dbReference>
<dbReference type="Gene3D" id="3.40.50.150">
    <property type="entry name" value="Vaccinia Virus protein VP39"/>
    <property type="match status" value="1"/>
</dbReference>
<dbReference type="GO" id="GO:0032259">
    <property type="term" value="P:methylation"/>
    <property type="evidence" value="ECO:0007669"/>
    <property type="project" value="UniProtKB-KW"/>
</dbReference>
<dbReference type="InterPro" id="IPR041698">
    <property type="entry name" value="Methyltransf_25"/>
</dbReference>
<proteinExistence type="predicted"/>
<dbReference type="InterPro" id="IPR029063">
    <property type="entry name" value="SAM-dependent_MTases_sf"/>
</dbReference>
<dbReference type="GO" id="GO:0008168">
    <property type="term" value="F:methyltransferase activity"/>
    <property type="evidence" value="ECO:0007669"/>
    <property type="project" value="UniProtKB-KW"/>
</dbReference>
<keyword evidence="2" id="KW-0489">Methyltransferase</keyword>
<reference evidence="2" key="1">
    <citation type="submission" date="2021-04" db="EMBL/GenBank/DDBJ databases">
        <title>Genome based classification of Actinospica acidithermotolerans sp. nov., an actinobacterium isolated from an Indonesian hot spring.</title>
        <authorList>
            <person name="Kusuma A.B."/>
            <person name="Putra K.E."/>
            <person name="Nafisah S."/>
            <person name="Loh J."/>
            <person name="Nouioui I."/>
            <person name="Goodfellow M."/>
        </authorList>
    </citation>
    <scope>NUCLEOTIDE SEQUENCE</scope>
    <source>
        <strain evidence="2">DSM 45618</strain>
    </source>
</reference>
<feature type="domain" description="Methyltransferase" evidence="1">
    <location>
        <begin position="47"/>
        <end position="149"/>
    </location>
</feature>
<keyword evidence="3" id="KW-1185">Reference proteome</keyword>
<evidence type="ECO:0000259" key="1">
    <source>
        <dbReference type="Pfam" id="PF13649"/>
    </source>
</evidence>
<gene>
    <name evidence="2" type="ORF">KGA66_15010</name>
</gene>
<comment type="caution">
    <text evidence="2">The sequence shown here is derived from an EMBL/GenBank/DDBJ whole genome shotgun (WGS) entry which is preliminary data.</text>
</comment>